<organism evidence="2 3">
    <name type="scientific">Meloidogyne incognita</name>
    <name type="common">Southern root-knot nematode worm</name>
    <name type="synonym">Oxyuris incognita</name>
    <dbReference type="NCBI Taxonomy" id="6306"/>
    <lineage>
        <taxon>Eukaryota</taxon>
        <taxon>Metazoa</taxon>
        <taxon>Ecdysozoa</taxon>
        <taxon>Nematoda</taxon>
        <taxon>Chromadorea</taxon>
        <taxon>Rhabditida</taxon>
        <taxon>Tylenchina</taxon>
        <taxon>Tylenchomorpha</taxon>
        <taxon>Tylenchoidea</taxon>
        <taxon>Meloidogynidae</taxon>
        <taxon>Meloidogyninae</taxon>
        <taxon>Meloidogyne</taxon>
        <taxon>Meloidogyne incognita group</taxon>
    </lineage>
</organism>
<keyword evidence="2" id="KW-1185">Reference proteome</keyword>
<protein>
    <submittedName>
        <fullName evidence="3">Uncharacterized protein</fullName>
    </submittedName>
</protein>
<sequence>MSKPGNFAQQQQPTFDETPAQPENVELKLASTGNFDLSQAYGNDRRTQSGKFTLAQLRATEGICPLQNGTNQFDSQKGKTSFGTPRNTQKRVEFYEGNGTQQHRWACSITGLPDREIRLQSGSNKFESQKLMTGFGTPRDVKGKHLKRIWELEFPEEAADYQPPPVNAAPQQFQQQPFSPTQQQQPQQQQFQQRAGQPQQQFAQQPQQRPGQPQQQQQQQQFQQRQAAPQPPQKSPTAAAPNFR</sequence>
<dbReference type="WBParaSite" id="Minc3s01482g24173">
    <property type="protein sequence ID" value="Minc3s01482g24173"/>
    <property type="gene ID" value="Minc3s01482g24173"/>
</dbReference>
<dbReference type="Proteomes" id="UP000887563">
    <property type="component" value="Unplaced"/>
</dbReference>
<feature type="compositionally biased region" description="Polar residues" evidence="1">
    <location>
        <begin position="68"/>
        <end position="87"/>
    </location>
</feature>
<feature type="compositionally biased region" description="Low complexity" evidence="1">
    <location>
        <begin position="235"/>
        <end position="244"/>
    </location>
</feature>
<accession>A0A914MCN9</accession>
<dbReference type="AlphaFoldDB" id="A0A914MCN9"/>
<name>A0A914MCN9_MELIC</name>
<evidence type="ECO:0000256" key="1">
    <source>
        <dbReference type="SAM" id="MobiDB-lite"/>
    </source>
</evidence>
<feature type="region of interest" description="Disordered" evidence="1">
    <location>
        <begin position="68"/>
        <end position="88"/>
    </location>
</feature>
<evidence type="ECO:0000313" key="2">
    <source>
        <dbReference type="Proteomes" id="UP000887563"/>
    </source>
</evidence>
<feature type="region of interest" description="Disordered" evidence="1">
    <location>
        <begin position="155"/>
        <end position="244"/>
    </location>
</feature>
<feature type="region of interest" description="Disordered" evidence="1">
    <location>
        <begin position="1"/>
        <end position="23"/>
    </location>
</feature>
<feature type="compositionally biased region" description="Low complexity" evidence="1">
    <location>
        <begin position="168"/>
        <end position="228"/>
    </location>
</feature>
<reference evidence="3" key="1">
    <citation type="submission" date="2022-11" db="UniProtKB">
        <authorList>
            <consortium name="WormBaseParasite"/>
        </authorList>
    </citation>
    <scope>IDENTIFICATION</scope>
</reference>
<dbReference type="PROSITE" id="PS51122">
    <property type="entry name" value="CALPONIN_2"/>
    <property type="match status" value="2"/>
</dbReference>
<evidence type="ECO:0000313" key="3">
    <source>
        <dbReference type="WBParaSite" id="Minc3s01482g24173"/>
    </source>
</evidence>
<dbReference type="Pfam" id="PF00402">
    <property type="entry name" value="Calponin"/>
    <property type="match status" value="2"/>
</dbReference>
<dbReference type="InterPro" id="IPR000557">
    <property type="entry name" value="Calponin_repeat"/>
</dbReference>
<proteinExistence type="predicted"/>